<comment type="catalytic activity">
    <reaction evidence="1">
        <text>ATP + protein L-histidine = ADP + protein N-phospho-L-histidine.</text>
        <dbReference type="EC" id="2.7.13.3"/>
    </reaction>
</comment>
<keyword evidence="5" id="KW-0808">Transferase</keyword>
<dbReference type="Gene3D" id="1.10.287.130">
    <property type="match status" value="1"/>
</dbReference>
<dbReference type="GO" id="GO:0004721">
    <property type="term" value="F:phosphoprotein phosphatase activity"/>
    <property type="evidence" value="ECO:0007669"/>
    <property type="project" value="TreeGrafter"/>
</dbReference>
<sequence>MKKYLFQLITIDFLGILGIIFIYIKPDFEKYLMAYLIIIFLISFHYCRKIVKWYLDFRLVQENYSGAYTSQFKDIQKLGKKLLTISQNSEVITEKSGLVEEDLEALLENSPMGLAVFSSDGHLNFLSKSFQSFFPNRPQNKIAYVTDLERSDLRAMISAGFTQKQAQRKELVGHFDGDLILDVTVVPIFDIEHKVTQVMVLLYDMTPIRTYERQNLDFVANASHELRTPVTSIKGFSETILDMSSEEVELQKQFLQIIHQESIRLEHIVDHMLTLSKLDNLKPNIESMALNHYIKSLANGLSNQFLEKDITLLYDMKDECMIETDEFMLSQIVTNLLTNAIRYTEHGGSVTVGIETFESFAEISVTDTGIGMSDYQLDRIFERFYRVNKGRSRQSGGTGLGLSIVKELTQALGGKIKVSSQLGVGTRFTLQLPLQFKEKNEAVTM</sequence>
<dbReference type="SUPFAM" id="SSF47384">
    <property type="entry name" value="Homodimeric domain of signal transducing histidine kinase"/>
    <property type="match status" value="1"/>
</dbReference>
<organism evidence="10 11">
    <name type="scientific">Streptococcus urinalis 2285-97</name>
    <dbReference type="NCBI Taxonomy" id="764291"/>
    <lineage>
        <taxon>Bacteria</taxon>
        <taxon>Bacillati</taxon>
        <taxon>Bacillota</taxon>
        <taxon>Bacilli</taxon>
        <taxon>Lactobacillales</taxon>
        <taxon>Streptococcaceae</taxon>
        <taxon>Streptococcus</taxon>
    </lineage>
</organism>
<comment type="caution">
    <text evidence="10">The sequence shown here is derived from an EMBL/GenBank/DDBJ whole genome shotgun (WGS) entry which is preliminary data.</text>
</comment>
<dbReference type="PANTHER" id="PTHR45453">
    <property type="entry name" value="PHOSPHATE REGULON SENSOR PROTEIN PHOR"/>
    <property type="match status" value="1"/>
</dbReference>
<dbReference type="EC" id="2.7.13.3" evidence="3"/>
<keyword evidence="8" id="KW-1133">Transmembrane helix</keyword>
<dbReference type="InterPro" id="IPR035965">
    <property type="entry name" value="PAS-like_dom_sf"/>
</dbReference>
<dbReference type="STRING" id="764291.STRUR_1554"/>
<keyword evidence="6 10" id="KW-0418">Kinase</keyword>
<dbReference type="AlphaFoldDB" id="G5KHW9"/>
<dbReference type="SUPFAM" id="SSF55874">
    <property type="entry name" value="ATPase domain of HSP90 chaperone/DNA topoisomerase II/histidine kinase"/>
    <property type="match status" value="1"/>
</dbReference>
<dbReference type="CDD" id="cd00082">
    <property type="entry name" value="HisKA"/>
    <property type="match status" value="1"/>
</dbReference>
<dbReference type="GO" id="GO:0016036">
    <property type="term" value="P:cellular response to phosphate starvation"/>
    <property type="evidence" value="ECO:0007669"/>
    <property type="project" value="TreeGrafter"/>
</dbReference>
<accession>G5KHW9</accession>
<dbReference type="FunFam" id="1.10.287.130:FF:000001">
    <property type="entry name" value="Two-component sensor histidine kinase"/>
    <property type="match status" value="1"/>
</dbReference>
<dbReference type="InterPro" id="IPR003661">
    <property type="entry name" value="HisK_dim/P_dom"/>
</dbReference>
<dbReference type="PRINTS" id="PR00344">
    <property type="entry name" value="BCTRLSENSOR"/>
</dbReference>
<dbReference type="FunFam" id="3.30.565.10:FF:000049">
    <property type="entry name" value="Two-component sensor histidine kinase"/>
    <property type="match status" value="1"/>
</dbReference>
<evidence type="ECO:0000259" key="9">
    <source>
        <dbReference type="PROSITE" id="PS50109"/>
    </source>
</evidence>
<keyword evidence="8" id="KW-0472">Membrane</keyword>
<evidence type="ECO:0000256" key="2">
    <source>
        <dbReference type="ARBA" id="ARBA00004370"/>
    </source>
</evidence>
<dbReference type="InterPro" id="IPR005467">
    <property type="entry name" value="His_kinase_dom"/>
</dbReference>
<dbReference type="PANTHER" id="PTHR45453:SF1">
    <property type="entry name" value="PHOSPHATE REGULON SENSOR PROTEIN PHOR"/>
    <property type="match status" value="1"/>
</dbReference>
<dbReference type="SMART" id="SM00387">
    <property type="entry name" value="HATPase_c"/>
    <property type="match status" value="1"/>
</dbReference>
<dbReference type="RefSeq" id="WP_006738474.1">
    <property type="nucleotide sequence ID" value="NZ_AEUZ02000001.1"/>
</dbReference>
<dbReference type="InterPro" id="IPR050351">
    <property type="entry name" value="BphY/WalK/GraS-like"/>
</dbReference>
<dbReference type="SMART" id="SM00388">
    <property type="entry name" value="HisKA"/>
    <property type="match status" value="1"/>
</dbReference>
<evidence type="ECO:0000256" key="1">
    <source>
        <dbReference type="ARBA" id="ARBA00000085"/>
    </source>
</evidence>
<proteinExistence type="predicted"/>
<evidence type="ECO:0000256" key="4">
    <source>
        <dbReference type="ARBA" id="ARBA00022553"/>
    </source>
</evidence>
<keyword evidence="8" id="KW-0812">Transmembrane</keyword>
<evidence type="ECO:0000256" key="3">
    <source>
        <dbReference type="ARBA" id="ARBA00012438"/>
    </source>
</evidence>
<reference evidence="10 11" key="1">
    <citation type="journal article" date="2014" name="Int. J. Syst. Evol. Microbiol.">
        <title>Phylogenomics and the dynamic genome evolution of the genus Streptococcus.</title>
        <authorList>
            <consortium name="The Broad Institute Genome Sequencing Platform"/>
            <person name="Richards V.P."/>
            <person name="Palmer S.R."/>
            <person name="Pavinski Bitar P.D."/>
            <person name="Qin X."/>
            <person name="Weinstock G.M."/>
            <person name="Highlander S.K."/>
            <person name="Town C.D."/>
            <person name="Burne R.A."/>
            <person name="Stanhope M.J."/>
        </authorList>
    </citation>
    <scope>NUCLEOTIDE SEQUENCE [LARGE SCALE GENOMIC DNA]</scope>
    <source>
        <strain evidence="10 11">2285-97</strain>
    </source>
</reference>
<dbReference type="GO" id="GO:0000155">
    <property type="term" value="F:phosphorelay sensor kinase activity"/>
    <property type="evidence" value="ECO:0007669"/>
    <property type="project" value="InterPro"/>
</dbReference>
<dbReference type="CDD" id="cd00075">
    <property type="entry name" value="HATPase"/>
    <property type="match status" value="1"/>
</dbReference>
<dbReference type="SUPFAM" id="SSF55785">
    <property type="entry name" value="PYP-like sensor domain (PAS domain)"/>
    <property type="match status" value="1"/>
</dbReference>
<feature type="transmembrane region" description="Helical" evidence="8">
    <location>
        <begin position="5"/>
        <end position="24"/>
    </location>
</feature>
<dbReference type="Pfam" id="PF02518">
    <property type="entry name" value="HATPase_c"/>
    <property type="match status" value="1"/>
</dbReference>
<dbReference type="InterPro" id="IPR036097">
    <property type="entry name" value="HisK_dim/P_sf"/>
</dbReference>
<name>G5KHW9_9STRE</name>
<keyword evidence="4" id="KW-0597">Phosphoprotein</keyword>
<dbReference type="InterPro" id="IPR003594">
    <property type="entry name" value="HATPase_dom"/>
</dbReference>
<protein>
    <recommendedName>
        <fullName evidence="3">histidine kinase</fullName>
        <ecNumber evidence="3">2.7.13.3</ecNumber>
    </recommendedName>
</protein>
<evidence type="ECO:0000313" key="11">
    <source>
        <dbReference type="Proteomes" id="UP000005388"/>
    </source>
</evidence>
<dbReference type="EMBL" id="AEUZ02000001">
    <property type="protein sequence ID" value="EHJ55681.1"/>
    <property type="molecule type" value="Genomic_DNA"/>
</dbReference>
<evidence type="ECO:0000256" key="5">
    <source>
        <dbReference type="ARBA" id="ARBA00022679"/>
    </source>
</evidence>
<dbReference type="GO" id="GO:0005886">
    <property type="term" value="C:plasma membrane"/>
    <property type="evidence" value="ECO:0007669"/>
    <property type="project" value="TreeGrafter"/>
</dbReference>
<dbReference type="Gene3D" id="3.30.565.10">
    <property type="entry name" value="Histidine kinase-like ATPase, C-terminal domain"/>
    <property type="match status" value="1"/>
</dbReference>
<comment type="subcellular location">
    <subcellularLocation>
        <location evidence="2">Membrane</location>
    </subcellularLocation>
</comment>
<evidence type="ECO:0000256" key="8">
    <source>
        <dbReference type="SAM" id="Phobius"/>
    </source>
</evidence>
<dbReference type="PROSITE" id="PS50109">
    <property type="entry name" value="HIS_KIN"/>
    <property type="match status" value="1"/>
</dbReference>
<keyword evidence="11" id="KW-1185">Reference proteome</keyword>
<dbReference type="InterPro" id="IPR004358">
    <property type="entry name" value="Sig_transdc_His_kin-like_C"/>
</dbReference>
<dbReference type="Pfam" id="PF00512">
    <property type="entry name" value="HisKA"/>
    <property type="match status" value="1"/>
</dbReference>
<feature type="transmembrane region" description="Helical" evidence="8">
    <location>
        <begin position="30"/>
        <end position="47"/>
    </location>
</feature>
<dbReference type="Gene3D" id="3.30.450.20">
    <property type="entry name" value="PAS domain"/>
    <property type="match status" value="1"/>
</dbReference>
<dbReference type="Proteomes" id="UP000005388">
    <property type="component" value="Unassembled WGS sequence"/>
</dbReference>
<dbReference type="NCBIfam" id="NF046044">
    <property type="entry name" value="PnpS"/>
    <property type="match status" value="1"/>
</dbReference>
<gene>
    <name evidence="10" type="ORF">STRUR_1554</name>
</gene>
<feature type="domain" description="Histidine kinase" evidence="9">
    <location>
        <begin position="221"/>
        <end position="436"/>
    </location>
</feature>
<evidence type="ECO:0000313" key="10">
    <source>
        <dbReference type="EMBL" id="EHJ55681.1"/>
    </source>
</evidence>
<dbReference type="eggNOG" id="COG5002">
    <property type="taxonomic scope" value="Bacteria"/>
</dbReference>
<keyword evidence="7" id="KW-0902">Two-component regulatory system</keyword>
<evidence type="ECO:0000256" key="7">
    <source>
        <dbReference type="ARBA" id="ARBA00023012"/>
    </source>
</evidence>
<dbReference type="InterPro" id="IPR036890">
    <property type="entry name" value="HATPase_C_sf"/>
</dbReference>
<evidence type="ECO:0000256" key="6">
    <source>
        <dbReference type="ARBA" id="ARBA00022777"/>
    </source>
</evidence>